<dbReference type="EMBL" id="CP044065">
    <property type="protein sequence ID" value="QET01910.1"/>
    <property type="molecule type" value="Genomic_DNA"/>
</dbReference>
<dbReference type="Gene3D" id="3.40.190.150">
    <property type="entry name" value="Bordetella uptake gene, domain 1"/>
    <property type="match status" value="1"/>
</dbReference>
<sequence>MHKTNRFTRTLIASAALITTFTAAGTAAAADTWPSKTIRFVVPFSAGGANDLMARAAAEGASKVLGQTVLIDNRPGAGGTVGAEVVARSAPDGYTFLISAAGVISNSMIKKSIPFKDDALVPVVMIGLAPSVIVVPKSSPYNTLREFVDASKKGNGFNFATAGTGSTPHFVAEILNVKYGAKLQSIPYKSGGESTTAVLGGQVEGTSEASIIALPHIVGEGKFKPLATTWTQRISAYPQLSTATEQGFPDLQIAHWAGVHAPKGTPPAIMDKVAAAVDQAMRDPATAARLKSVGIEPIGGTRAEFVKFVDAERRRLGEIVKAAKMQEK</sequence>
<dbReference type="CDD" id="cd07012">
    <property type="entry name" value="PBP2_Bug_TTT"/>
    <property type="match status" value="1"/>
</dbReference>
<accession>A0A5P2H3L9</accession>
<evidence type="ECO:0000256" key="1">
    <source>
        <dbReference type="ARBA" id="ARBA00006987"/>
    </source>
</evidence>
<evidence type="ECO:0000313" key="4">
    <source>
        <dbReference type="Proteomes" id="UP000322822"/>
    </source>
</evidence>
<proteinExistence type="inferred from homology"/>
<dbReference type="Gene3D" id="3.40.190.10">
    <property type="entry name" value="Periplasmic binding protein-like II"/>
    <property type="match status" value="1"/>
</dbReference>
<dbReference type="OrthoDB" id="8678477at2"/>
<protein>
    <submittedName>
        <fullName evidence="3">Tripartite tricarboxylate transporter substrate binding protein</fullName>
    </submittedName>
</protein>
<dbReference type="InterPro" id="IPR005064">
    <property type="entry name" value="BUG"/>
</dbReference>
<evidence type="ECO:0000256" key="2">
    <source>
        <dbReference type="SAM" id="SignalP"/>
    </source>
</evidence>
<reference evidence="3 4" key="1">
    <citation type="submission" date="2019-09" db="EMBL/GenBank/DDBJ databases">
        <title>FDA dAtabase for Regulatory Grade micrObial Sequences (FDA-ARGOS): Supporting development and validation of Infectious Disease Dx tests.</title>
        <authorList>
            <person name="Sciortino C."/>
            <person name="Tallon L."/>
            <person name="Sadzewicz L."/>
            <person name="Vavikolanu K."/>
            <person name="Mehta A."/>
            <person name="Aluvathingal J."/>
            <person name="Nadendla S."/>
            <person name="Nandy P."/>
            <person name="Geyer C."/>
            <person name="Yan Y."/>
            <person name="Sichtig H."/>
        </authorList>
    </citation>
    <scope>NUCLEOTIDE SEQUENCE [LARGE SCALE GENOMIC DNA]</scope>
    <source>
        <strain evidence="3 4">FDAARGOS_664</strain>
    </source>
</reference>
<comment type="similarity">
    <text evidence="1">Belongs to the UPF0065 (bug) family.</text>
</comment>
<dbReference type="PIRSF" id="PIRSF017082">
    <property type="entry name" value="YflP"/>
    <property type="match status" value="1"/>
</dbReference>
<gene>
    <name evidence="3" type="ORF">FOB72_07540</name>
</gene>
<dbReference type="SUPFAM" id="SSF53850">
    <property type="entry name" value="Periplasmic binding protein-like II"/>
    <property type="match status" value="1"/>
</dbReference>
<dbReference type="InterPro" id="IPR042100">
    <property type="entry name" value="Bug_dom1"/>
</dbReference>
<dbReference type="Pfam" id="PF03401">
    <property type="entry name" value="TctC"/>
    <property type="match status" value="1"/>
</dbReference>
<evidence type="ECO:0000313" key="3">
    <source>
        <dbReference type="EMBL" id="QET01910.1"/>
    </source>
</evidence>
<dbReference type="PANTHER" id="PTHR42928">
    <property type="entry name" value="TRICARBOXYLATE-BINDING PROTEIN"/>
    <property type="match status" value="1"/>
</dbReference>
<dbReference type="Proteomes" id="UP000322822">
    <property type="component" value="Chromosome 1"/>
</dbReference>
<dbReference type="PANTHER" id="PTHR42928:SF5">
    <property type="entry name" value="BLR1237 PROTEIN"/>
    <property type="match status" value="1"/>
</dbReference>
<organism evidence="3 4">
    <name type="scientific">Cupriavidus pauculus</name>
    <dbReference type="NCBI Taxonomy" id="82633"/>
    <lineage>
        <taxon>Bacteria</taxon>
        <taxon>Pseudomonadati</taxon>
        <taxon>Pseudomonadota</taxon>
        <taxon>Betaproteobacteria</taxon>
        <taxon>Burkholderiales</taxon>
        <taxon>Burkholderiaceae</taxon>
        <taxon>Cupriavidus</taxon>
    </lineage>
</organism>
<name>A0A5P2H3L9_9BURK</name>
<feature type="chain" id="PRO_5025030508" evidence="2">
    <location>
        <begin position="30"/>
        <end position="328"/>
    </location>
</feature>
<keyword evidence="2" id="KW-0732">Signal</keyword>
<feature type="signal peptide" evidence="2">
    <location>
        <begin position="1"/>
        <end position="29"/>
    </location>
</feature>
<dbReference type="AlphaFoldDB" id="A0A5P2H3L9"/>